<evidence type="ECO:0000259" key="1">
    <source>
        <dbReference type="Pfam" id="PF14040"/>
    </source>
</evidence>
<dbReference type="InterPro" id="IPR029476">
    <property type="entry name" value="DNase_NucA_NucB"/>
</dbReference>
<evidence type="ECO:0000313" key="2">
    <source>
        <dbReference type="EMBL" id="SPK75938.1"/>
    </source>
</evidence>
<evidence type="ECO:0000313" key="3">
    <source>
        <dbReference type="Proteomes" id="UP000255505"/>
    </source>
</evidence>
<gene>
    <name evidence="2" type="ORF">CT19425_MP70098</name>
</gene>
<dbReference type="AlphaFoldDB" id="A0A375IPC0"/>
<reference evidence="2 3" key="1">
    <citation type="submission" date="2018-01" db="EMBL/GenBank/DDBJ databases">
        <authorList>
            <person name="Gaut B.S."/>
            <person name="Morton B.R."/>
            <person name="Clegg M.T."/>
            <person name="Duvall M.R."/>
        </authorList>
    </citation>
    <scope>NUCLEOTIDE SEQUENCE [LARGE SCALE GENOMIC DNA]</scope>
    <source>
        <strain evidence="2">Cupriavidus taiwanensis LMG 19425</strain>
        <plasmid evidence="3">Plasmid ii</plasmid>
    </source>
</reference>
<dbReference type="Pfam" id="PF14040">
    <property type="entry name" value="DNase_NucA_NucB"/>
    <property type="match status" value="1"/>
</dbReference>
<dbReference type="Proteomes" id="UP000255505">
    <property type="component" value="Plasmid II"/>
</dbReference>
<accession>A0A375IPC0</accession>
<protein>
    <recommendedName>
        <fullName evidence="1">Deoxyribonuclease NucA/NucB domain-containing protein</fullName>
    </recommendedName>
</protein>
<keyword evidence="2" id="KW-0614">Plasmid</keyword>
<name>A0A375IPC0_9BURK</name>
<feature type="domain" description="Deoxyribonuclease NucA/NucB" evidence="1">
    <location>
        <begin position="339"/>
        <end position="391"/>
    </location>
</feature>
<organism evidence="2 3">
    <name type="scientific">Cupriavidus taiwanensis</name>
    <dbReference type="NCBI Taxonomy" id="164546"/>
    <lineage>
        <taxon>Bacteria</taxon>
        <taxon>Pseudomonadati</taxon>
        <taxon>Pseudomonadota</taxon>
        <taxon>Betaproteobacteria</taxon>
        <taxon>Burkholderiales</taxon>
        <taxon>Burkholderiaceae</taxon>
        <taxon>Cupriavidus</taxon>
    </lineage>
</organism>
<proteinExistence type="predicted"/>
<sequence>MLRPTAVVQVDVPATTQDKCQNDADYIFMSDDTSSDNQQLALVNRHVDCRSGLSDQFDLYVELKEKDGVYSYANPEVDGTADVISDSIGTVRFRTKMSVYGPYNRLSKRIAVSIKAENFTANPDYKGPVKQPLIKIMPTFACGESQEASGYTPECSVAGGPLSVPLSGGEVGGEYTVTFNWVQTPELKRDALTFPVKFDTFAFAPDGASFQSAYGQSISFYPRLDASGILVRCDRGVAHGGENGCIFPQAAAVLTVSPSGAEEYAAHILEAQAGGAPGRFQMKPGFRAIADDSVRGNGLELQRTQIGIMRDANRYASCGSSSSLIIQNPNASTSCSPTGGVETCQCDEYPFASTYQGAFEMPSTTSAKYILSAHNSKGGNDLLTFYRQQRIIDRSYETGQAGTRIDPYPAFVREYGGDAFWVRVTQ</sequence>
<dbReference type="EMBL" id="LT991977">
    <property type="protein sequence ID" value="SPK75938.1"/>
    <property type="molecule type" value="Genomic_DNA"/>
</dbReference>
<geneLocation type="plasmid" evidence="2">
    <name>II</name>
</geneLocation>